<name>A0A5B7HQE2_PORTR</name>
<reference evidence="2 3" key="1">
    <citation type="submission" date="2019-05" db="EMBL/GenBank/DDBJ databases">
        <title>Another draft genome of Portunus trituberculatus and its Hox gene families provides insights of decapod evolution.</title>
        <authorList>
            <person name="Jeong J.-H."/>
            <person name="Song I."/>
            <person name="Kim S."/>
            <person name="Choi T."/>
            <person name="Kim D."/>
            <person name="Ryu S."/>
            <person name="Kim W."/>
        </authorList>
    </citation>
    <scope>NUCLEOTIDE SEQUENCE [LARGE SCALE GENOMIC DNA]</scope>
    <source>
        <tissue evidence="2">Muscle</tissue>
    </source>
</reference>
<feature type="compositionally biased region" description="Polar residues" evidence="1">
    <location>
        <begin position="54"/>
        <end position="72"/>
    </location>
</feature>
<gene>
    <name evidence="2" type="ORF">E2C01_064939</name>
</gene>
<keyword evidence="3" id="KW-1185">Reference proteome</keyword>
<organism evidence="2 3">
    <name type="scientific">Portunus trituberculatus</name>
    <name type="common">Swimming crab</name>
    <name type="synonym">Neptunus trituberculatus</name>
    <dbReference type="NCBI Taxonomy" id="210409"/>
    <lineage>
        <taxon>Eukaryota</taxon>
        <taxon>Metazoa</taxon>
        <taxon>Ecdysozoa</taxon>
        <taxon>Arthropoda</taxon>
        <taxon>Crustacea</taxon>
        <taxon>Multicrustacea</taxon>
        <taxon>Malacostraca</taxon>
        <taxon>Eumalacostraca</taxon>
        <taxon>Eucarida</taxon>
        <taxon>Decapoda</taxon>
        <taxon>Pleocyemata</taxon>
        <taxon>Brachyura</taxon>
        <taxon>Eubrachyura</taxon>
        <taxon>Portunoidea</taxon>
        <taxon>Portunidae</taxon>
        <taxon>Portuninae</taxon>
        <taxon>Portunus</taxon>
    </lineage>
</organism>
<feature type="region of interest" description="Disordered" evidence="1">
    <location>
        <begin position="50"/>
        <end position="72"/>
    </location>
</feature>
<accession>A0A5B7HQE2</accession>
<evidence type="ECO:0000313" key="3">
    <source>
        <dbReference type="Proteomes" id="UP000324222"/>
    </source>
</evidence>
<evidence type="ECO:0000313" key="2">
    <source>
        <dbReference type="EMBL" id="MPC70684.1"/>
    </source>
</evidence>
<evidence type="ECO:0000256" key="1">
    <source>
        <dbReference type="SAM" id="MobiDB-lite"/>
    </source>
</evidence>
<dbReference type="EMBL" id="VSRR010031539">
    <property type="protein sequence ID" value="MPC70684.1"/>
    <property type="molecule type" value="Genomic_DNA"/>
</dbReference>
<dbReference type="Proteomes" id="UP000324222">
    <property type="component" value="Unassembled WGS sequence"/>
</dbReference>
<sequence>MPASNDCHYTHNTTGNTLHARHEALCNVGAVETKPGDQGVRAHRQLGVKGLHGGNTTLTAALRPSSSGGRTG</sequence>
<comment type="caution">
    <text evidence="2">The sequence shown here is derived from an EMBL/GenBank/DDBJ whole genome shotgun (WGS) entry which is preliminary data.</text>
</comment>
<dbReference type="AlphaFoldDB" id="A0A5B7HQE2"/>
<proteinExistence type="predicted"/>
<protein>
    <submittedName>
        <fullName evidence="2">Uncharacterized protein</fullName>
    </submittedName>
</protein>